<dbReference type="Proteomes" id="UP001054945">
    <property type="component" value="Unassembled WGS sequence"/>
</dbReference>
<dbReference type="EMBL" id="BPLR01012513">
    <property type="protein sequence ID" value="GIY54405.1"/>
    <property type="molecule type" value="Genomic_DNA"/>
</dbReference>
<organism evidence="1 2">
    <name type="scientific">Caerostris extrusa</name>
    <name type="common">Bark spider</name>
    <name type="synonym">Caerostris bankana</name>
    <dbReference type="NCBI Taxonomy" id="172846"/>
    <lineage>
        <taxon>Eukaryota</taxon>
        <taxon>Metazoa</taxon>
        <taxon>Ecdysozoa</taxon>
        <taxon>Arthropoda</taxon>
        <taxon>Chelicerata</taxon>
        <taxon>Arachnida</taxon>
        <taxon>Araneae</taxon>
        <taxon>Araneomorphae</taxon>
        <taxon>Entelegynae</taxon>
        <taxon>Araneoidea</taxon>
        <taxon>Araneidae</taxon>
        <taxon>Caerostris</taxon>
    </lineage>
</organism>
<evidence type="ECO:0000313" key="2">
    <source>
        <dbReference type="Proteomes" id="UP001054945"/>
    </source>
</evidence>
<dbReference type="AlphaFoldDB" id="A0AAV4U9W2"/>
<name>A0AAV4U9W2_CAEEX</name>
<protein>
    <submittedName>
        <fullName evidence="1">Uncharacterized protein</fullName>
    </submittedName>
</protein>
<proteinExistence type="predicted"/>
<reference evidence="1 2" key="1">
    <citation type="submission" date="2021-06" db="EMBL/GenBank/DDBJ databases">
        <title>Caerostris extrusa draft genome.</title>
        <authorList>
            <person name="Kono N."/>
            <person name="Arakawa K."/>
        </authorList>
    </citation>
    <scope>NUCLEOTIDE SEQUENCE [LARGE SCALE GENOMIC DNA]</scope>
</reference>
<evidence type="ECO:0000313" key="1">
    <source>
        <dbReference type="EMBL" id="GIY54405.1"/>
    </source>
</evidence>
<comment type="caution">
    <text evidence="1">The sequence shown here is derived from an EMBL/GenBank/DDBJ whole genome shotgun (WGS) entry which is preliminary data.</text>
</comment>
<keyword evidence="2" id="KW-1185">Reference proteome</keyword>
<gene>
    <name evidence="1" type="ORF">CEXT_422301</name>
</gene>
<accession>A0AAV4U9W2</accession>
<sequence length="103" mass="11664">MITVLQYFKPIEKGRLSSNIFSLVRLLEEQNSCNYYGFCLEEASSPEGMSSEICFSGYLLRVIINDFLMNLASLSCCETVSFPGNLLSCFQSRLESNFFTKAQ</sequence>